<reference evidence="1" key="1">
    <citation type="journal article" date="2021" name="bioRxiv">
        <title>Whole Genome Assembly and Annotation of Northern Wild Rice, Zizania palustris L., Supports a Whole Genome Duplication in the Zizania Genus.</title>
        <authorList>
            <person name="Haas M."/>
            <person name="Kono T."/>
            <person name="Macchietto M."/>
            <person name="Millas R."/>
            <person name="McGilp L."/>
            <person name="Shao M."/>
            <person name="Duquette J."/>
            <person name="Hirsch C.N."/>
            <person name="Kimball J."/>
        </authorList>
    </citation>
    <scope>NUCLEOTIDE SEQUENCE</scope>
    <source>
        <tissue evidence="1">Fresh leaf tissue</tissue>
    </source>
</reference>
<evidence type="ECO:0000313" key="1">
    <source>
        <dbReference type="EMBL" id="KAG8047618.1"/>
    </source>
</evidence>
<organism evidence="1 2">
    <name type="scientific">Zizania palustris</name>
    <name type="common">Northern wild rice</name>
    <dbReference type="NCBI Taxonomy" id="103762"/>
    <lineage>
        <taxon>Eukaryota</taxon>
        <taxon>Viridiplantae</taxon>
        <taxon>Streptophyta</taxon>
        <taxon>Embryophyta</taxon>
        <taxon>Tracheophyta</taxon>
        <taxon>Spermatophyta</taxon>
        <taxon>Magnoliopsida</taxon>
        <taxon>Liliopsida</taxon>
        <taxon>Poales</taxon>
        <taxon>Poaceae</taxon>
        <taxon>BOP clade</taxon>
        <taxon>Oryzoideae</taxon>
        <taxon>Oryzeae</taxon>
        <taxon>Zizaniinae</taxon>
        <taxon>Zizania</taxon>
    </lineage>
</organism>
<keyword evidence="2" id="KW-1185">Reference proteome</keyword>
<accession>A0A8J5RKJ1</accession>
<comment type="caution">
    <text evidence="1">The sequence shown here is derived from an EMBL/GenBank/DDBJ whole genome shotgun (WGS) entry which is preliminary data.</text>
</comment>
<sequence>MTVWCGGARAVRQSFSGVCGDVERVAEEERGRFMGWFQEAWSYVRGHRRSTFIIGGAPSSSSLGRLFLGPTSMAFYRYYF</sequence>
<gene>
    <name evidence="1" type="ORF">GUJ93_ZPchr0008g13007</name>
</gene>
<dbReference type="Proteomes" id="UP000729402">
    <property type="component" value="Unassembled WGS sequence"/>
</dbReference>
<evidence type="ECO:0000313" key="2">
    <source>
        <dbReference type="Proteomes" id="UP000729402"/>
    </source>
</evidence>
<proteinExistence type="predicted"/>
<protein>
    <submittedName>
        <fullName evidence="1">Uncharacterized protein</fullName>
    </submittedName>
</protein>
<reference evidence="1" key="2">
    <citation type="submission" date="2021-02" db="EMBL/GenBank/DDBJ databases">
        <authorList>
            <person name="Kimball J.A."/>
            <person name="Haas M.W."/>
            <person name="Macchietto M."/>
            <person name="Kono T."/>
            <person name="Duquette J."/>
            <person name="Shao M."/>
        </authorList>
    </citation>
    <scope>NUCLEOTIDE SEQUENCE</scope>
    <source>
        <tissue evidence="1">Fresh leaf tissue</tissue>
    </source>
</reference>
<dbReference type="EMBL" id="JAAALK010000290">
    <property type="protein sequence ID" value="KAG8047618.1"/>
    <property type="molecule type" value="Genomic_DNA"/>
</dbReference>
<dbReference type="AlphaFoldDB" id="A0A8J5RKJ1"/>
<name>A0A8J5RKJ1_ZIZPA</name>